<reference evidence="10 11" key="1">
    <citation type="submission" date="2013-08" db="EMBL/GenBank/DDBJ databases">
        <authorList>
            <person name="Durkin A.S."/>
            <person name="Haft D.R."/>
            <person name="McCorrison J."/>
            <person name="Torralba M."/>
            <person name="Gillis M."/>
            <person name="Haft D.H."/>
            <person name="Methe B."/>
            <person name="Sutton G."/>
            <person name="Nelson K.E."/>
        </authorList>
    </citation>
    <scope>NUCLEOTIDE SEQUENCE [LARGE SCALE GENOMIC DNA]</scope>
    <source>
        <strain evidence="10 11">F0067</strain>
    </source>
</reference>
<keyword evidence="11" id="KW-1185">Reference proteome</keyword>
<dbReference type="GO" id="GO:0071555">
    <property type="term" value="P:cell wall organization"/>
    <property type="evidence" value="ECO:0007669"/>
    <property type="project" value="UniProtKB-UniRule"/>
</dbReference>
<dbReference type="UniPathway" id="UPA00219"/>
<evidence type="ECO:0000256" key="7">
    <source>
        <dbReference type="PROSITE-ProRule" id="PRU01373"/>
    </source>
</evidence>
<evidence type="ECO:0000313" key="10">
    <source>
        <dbReference type="EMBL" id="ERK39509.1"/>
    </source>
</evidence>
<gene>
    <name evidence="10" type="ORF">HMPREF9135_1990</name>
</gene>
<dbReference type="PATRIC" id="fig|1115809.3.peg.1084"/>
<dbReference type="PROSITE" id="PS52029">
    <property type="entry name" value="LD_TPASE"/>
    <property type="match status" value="1"/>
</dbReference>
<feature type="active site" description="Nucleophile" evidence="7">
    <location>
        <position position="414"/>
    </location>
</feature>
<dbReference type="PROSITE" id="PS51257">
    <property type="entry name" value="PROKAR_LIPOPROTEIN"/>
    <property type="match status" value="1"/>
</dbReference>
<feature type="chain" id="PRO_5004633569" evidence="8">
    <location>
        <begin position="19"/>
        <end position="515"/>
    </location>
</feature>
<protein>
    <submittedName>
        <fullName evidence="10">L,D-transpeptidase catalytic domain protein</fullName>
    </submittedName>
</protein>
<dbReference type="GO" id="GO:0008360">
    <property type="term" value="P:regulation of cell shape"/>
    <property type="evidence" value="ECO:0007669"/>
    <property type="project" value="UniProtKB-UniRule"/>
</dbReference>
<evidence type="ECO:0000256" key="4">
    <source>
        <dbReference type="ARBA" id="ARBA00022960"/>
    </source>
</evidence>
<dbReference type="InterPro" id="IPR005490">
    <property type="entry name" value="LD_TPept_cat_dom"/>
</dbReference>
<evidence type="ECO:0000256" key="8">
    <source>
        <dbReference type="SAM" id="SignalP"/>
    </source>
</evidence>
<keyword evidence="5 7" id="KW-0573">Peptidoglycan synthesis</keyword>
<dbReference type="SUPFAM" id="SSF141523">
    <property type="entry name" value="L,D-transpeptidase catalytic domain-like"/>
    <property type="match status" value="1"/>
</dbReference>
<dbReference type="InterPro" id="IPR038063">
    <property type="entry name" value="Transpep_catalytic_dom"/>
</dbReference>
<dbReference type="CDD" id="cd16913">
    <property type="entry name" value="YkuD_like"/>
    <property type="match status" value="1"/>
</dbReference>
<dbReference type="Pfam" id="PF20142">
    <property type="entry name" value="Scaffold"/>
    <property type="match status" value="1"/>
</dbReference>
<keyword evidence="6 7" id="KW-0961">Cell wall biogenesis/degradation</keyword>
<evidence type="ECO:0000256" key="1">
    <source>
        <dbReference type="ARBA" id="ARBA00004752"/>
    </source>
</evidence>
<keyword evidence="8" id="KW-0732">Signal</keyword>
<dbReference type="InterPro" id="IPR045380">
    <property type="entry name" value="LD_TPept_scaffold_dom"/>
</dbReference>
<dbReference type="PANTHER" id="PTHR41533">
    <property type="entry name" value="L,D-TRANSPEPTIDASE HI_1667-RELATED"/>
    <property type="match status" value="1"/>
</dbReference>
<comment type="pathway">
    <text evidence="1 7">Cell wall biogenesis; peptidoglycan biosynthesis.</text>
</comment>
<evidence type="ECO:0000256" key="3">
    <source>
        <dbReference type="ARBA" id="ARBA00022679"/>
    </source>
</evidence>
<dbReference type="Gene3D" id="2.40.440.10">
    <property type="entry name" value="L,D-transpeptidase catalytic domain-like"/>
    <property type="match status" value="1"/>
</dbReference>
<comment type="similarity">
    <text evidence="2">Belongs to the YkuD family.</text>
</comment>
<dbReference type="Proteomes" id="UP000016648">
    <property type="component" value="Unassembled WGS sequence"/>
</dbReference>
<dbReference type="GO" id="GO:0009252">
    <property type="term" value="P:peptidoglycan biosynthetic process"/>
    <property type="evidence" value="ECO:0007669"/>
    <property type="project" value="UniProtKB-UniPathway"/>
</dbReference>
<keyword evidence="3" id="KW-0808">Transferase</keyword>
<evidence type="ECO:0000256" key="5">
    <source>
        <dbReference type="ARBA" id="ARBA00022984"/>
    </source>
</evidence>
<feature type="signal peptide" evidence="8">
    <location>
        <begin position="1"/>
        <end position="18"/>
    </location>
</feature>
<name>U2P739_9BACT</name>
<evidence type="ECO:0000313" key="11">
    <source>
        <dbReference type="Proteomes" id="UP000016648"/>
    </source>
</evidence>
<dbReference type="Pfam" id="PF03734">
    <property type="entry name" value="YkuD"/>
    <property type="match status" value="1"/>
</dbReference>
<dbReference type="GO" id="GO:0004180">
    <property type="term" value="F:carboxypeptidase activity"/>
    <property type="evidence" value="ECO:0007669"/>
    <property type="project" value="UniProtKB-ARBA"/>
</dbReference>
<evidence type="ECO:0000259" key="9">
    <source>
        <dbReference type="PROSITE" id="PS52029"/>
    </source>
</evidence>
<dbReference type="PANTHER" id="PTHR41533:SF2">
    <property type="entry name" value="BLR7131 PROTEIN"/>
    <property type="match status" value="1"/>
</dbReference>
<evidence type="ECO:0000256" key="2">
    <source>
        <dbReference type="ARBA" id="ARBA00005992"/>
    </source>
</evidence>
<dbReference type="EMBL" id="AWEY01000018">
    <property type="protein sequence ID" value="ERK39509.1"/>
    <property type="molecule type" value="Genomic_DNA"/>
</dbReference>
<dbReference type="AlphaFoldDB" id="U2P739"/>
<comment type="caution">
    <text evidence="10">The sequence shown here is derived from an EMBL/GenBank/DDBJ whole genome shotgun (WGS) entry which is preliminary data.</text>
</comment>
<dbReference type="InterPro" id="IPR052905">
    <property type="entry name" value="LD-transpeptidase_YkuD-like"/>
</dbReference>
<organism evidence="10 11">
    <name type="scientific">Segatella baroniae F0067</name>
    <dbReference type="NCBI Taxonomy" id="1115809"/>
    <lineage>
        <taxon>Bacteria</taxon>
        <taxon>Pseudomonadati</taxon>
        <taxon>Bacteroidota</taxon>
        <taxon>Bacteroidia</taxon>
        <taxon>Bacteroidales</taxon>
        <taxon>Prevotellaceae</taxon>
        <taxon>Segatella</taxon>
    </lineage>
</organism>
<dbReference type="GO" id="GO:0016740">
    <property type="term" value="F:transferase activity"/>
    <property type="evidence" value="ECO:0007669"/>
    <property type="project" value="UniProtKB-KW"/>
</dbReference>
<feature type="active site" description="Proton donor/acceptor" evidence="7">
    <location>
        <position position="395"/>
    </location>
</feature>
<proteinExistence type="inferred from homology"/>
<accession>U2P739</accession>
<keyword evidence="4 7" id="KW-0133">Cell shape</keyword>
<feature type="domain" description="L,D-TPase catalytic" evidence="9">
    <location>
        <begin position="266"/>
        <end position="438"/>
    </location>
</feature>
<evidence type="ECO:0000256" key="6">
    <source>
        <dbReference type="ARBA" id="ARBA00023316"/>
    </source>
</evidence>
<sequence>MKPNFLLFLFIFSSLLCSCGGGVKNPNVGLTLAPFVGFGRAEYRLDKKEIQAELLRLAHEDVDSMTADYRVRSYYLRDGAFLWLDRLGVDRRADSVASYIKDVDQMGFDRDKFRYAQLREDLRRFHELDFGKGHTINRTAARLEYNLTKAFFRYAIGQRFGFINPRYVLNRLDLVDNDSTKTAYRVLYDVHTDKFDKRFYQQMLDKVRHHSVVPFLKEIQPTGPLYARLKRELNAHPPRSQERMRILCNMERCRWRQNDYPAMHTKYVIVNLPSFHLQAVDGDSVLNMRIGCGSNDTKTPLLTGRIKRMDVNPLWVLPQSIIRKDVLKHVGNADYFQSRNFFVKERKSGRVVEPTHITADMLTSKDYLLAQKGGEGNSLGRIVFRFDNNFSVFLHDTSSKGVFRQQDRDVSHGCIRVEKPYELAVFMLEDKDKRLTEKLAYSMGVQRIEPDLNLPDGEKDTLRTDMLLRSVGIKPQVPLFITYFTIYPDQSGRLRQYPDIYGYDRVISRQLRNYF</sequence>